<dbReference type="InterPro" id="IPR036770">
    <property type="entry name" value="Ankyrin_rpt-contain_sf"/>
</dbReference>
<dbReference type="Proteomes" id="UP000237447">
    <property type="component" value="Unassembled WGS sequence"/>
</dbReference>
<sequence length="338" mass="38390">MQFLFRIIVLIAVLIVSGCSDEKKDDALNDFSQEGRAIMENENLNEEQKARFKLVEIDYAKAPPEMRAIAHKIFLGQTPTQLELKALGDNINKSFPDRKPNGLYRYGRTLLITAVESHNLAAVDALLQAGADPYISIDPGHESEQVRAWNFIYKAMTQEGAQLPAPNDAYFDKTYANQLLKIYLKNGLDPNYRWPDADSLLELTIGDNFEGFKILLIAGADPWKLGTHDTPIAVRCVTLIRNARCIQYLAEKGYYDKIPFVYMEDMISAATNELEAGSRTDPDEIGSSYDEYGRYADAMRLLLERSHYALPKDSKLYRLLYIDQSLYRQKKPEKPNGN</sequence>
<proteinExistence type="predicted"/>
<name>A0AAE5S1P6_9HYPH</name>
<gene>
    <name evidence="2" type="ORF">CPJ18_02735</name>
    <name evidence="1" type="ORF">RMS29_10530</name>
</gene>
<dbReference type="SUPFAM" id="SSF48403">
    <property type="entry name" value="Ankyrin repeat"/>
    <property type="match status" value="1"/>
</dbReference>
<dbReference type="GeneID" id="86878281"/>
<comment type="caution">
    <text evidence="2">The sequence shown here is derived from an EMBL/GenBank/DDBJ whole genome shotgun (WGS) entry which is preliminary data.</text>
</comment>
<reference evidence="2 3" key="1">
    <citation type="journal article" date="2018" name="Syst. Appl. Microbiol.">
        <title>Agrobacterium rosae sp. nov., isolated from galls on different agricultural crops.</title>
        <authorList>
            <person name="Kuzmanovic N."/>
            <person name="Pulawska J."/>
            <person name="Smalla K."/>
            <person name="Nesme X."/>
        </authorList>
    </citation>
    <scope>NUCLEOTIDE SEQUENCE [LARGE SCALE GENOMIC DNA]</scope>
    <source>
        <strain evidence="2 3">NCPPB 1650</strain>
    </source>
</reference>
<dbReference type="RefSeq" id="WP_103656889.1">
    <property type="nucleotide sequence ID" value="NZ_CP192764.1"/>
</dbReference>
<dbReference type="Proteomes" id="UP001277561">
    <property type="component" value="Unassembled WGS sequence"/>
</dbReference>
<dbReference type="EMBL" id="JAVRAD010000003">
    <property type="protein sequence ID" value="MDX8329662.1"/>
    <property type="molecule type" value="Genomic_DNA"/>
</dbReference>
<dbReference type="Gene3D" id="1.25.40.20">
    <property type="entry name" value="Ankyrin repeat-containing domain"/>
    <property type="match status" value="1"/>
</dbReference>
<protein>
    <submittedName>
        <fullName evidence="1">Ankyrin repeat domain-containing protein</fullName>
    </submittedName>
</protein>
<evidence type="ECO:0000313" key="1">
    <source>
        <dbReference type="EMBL" id="MDX8329662.1"/>
    </source>
</evidence>
<evidence type="ECO:0000313" key="4">
    <source>
        <dbReference type="Proteomes" id="UP001277561"/>
    </source>
</evidence>
<reference evidence="1 4" key="2">
    <citation type="journal article" date="2023" name="Phytobiomes J">
        <title>Deciphering the key players within the bacterial microbiota associated with aerial crown gall tumors on rhododendron: Insights into the gallobiome.</title>
        <authorList>
            <person name="Kuzmanovic N."/>
            <person name="Nesme J."/>
            <person name="Wolf J."/>
            <person name="Neumann-Schaal M."/>
            <person name="Petersen J."/>
            <person name="Fernandez-Gnecco G."/>
            <person name="Sproeer C."/>
            <person name="Bunk B."/>
            <person name="Overmann J."/>
            <person name="Sorensen S.J."/>
            <person name="Idczak E."/>
            <person name="Smalla K."/>
        </authorList>
    </citation>
    <scope>NUCLEOTIDE SEQUENCE [LARGE SCALE GENOMIC DNA]</scope>
    <source>
        <strain evidence="4">rho-14.1</strain>
        <strain evidence="1">Rho-14.1</strain>
    </source>
</reference>
<dbReference type="EMBL" id="NXEJ01000001">
    <property type="protein sequence ID" value="POO54424.1"/>
    <property type="molecule type" value="Genomic_DNA"/>
</dbReference>
<dbReference type="PROSITE" id="PS51257">
    <property type="entry name" value="PROKAR_LIPOPROTEIN"/>
    <property type="match status" value="1"/>
</dbReference>
<accession>A0AAE5S1P6</accession>
<dbReference type="AlphaFoldDB" id="A0AAE5S1P6"/>
<keyword evidence="4" id="KW-1185">Reference proteome</keyword>
<evidence type="ECO:0000313" key="2">
    <source>
        <dbReference type="EMBL" id="POO54424.1"/>
    </source>
</evidence>
<evidence type="ECO:0000313" key="3">
    <source>
        <dbReference type="Proteomes" id="UP000237447"/>
    </source>
</evidence>
<organism evidence="2 3">
    <name type="scientific">Agrobacterium rosae</name>
    <dbReference type="NCBI Taxonomy" id="1972867"/>
    <lineage>
        <taxon>Bacteria</taxon>
        <taxon>Pseudomonadati</taxon>
        <taxon>Pseudomonadota</taxon>
        <taxon>Alphaproteobacteria</taxon>
        <taxon>Hyphomicrobiales</taxon>
        <taxon>Rhizobiaceae</taxon>
        <taxon>Rhizobium/Agrobacterium group</taxon>
        <taxon>Agrobacterium</taxon>
    </lineage>
</organism>